<keyword evidence="1" id="KW-0732">Signal</keyword>
<dbReference type="EMBL" id="BOPG01000025">
    <property type="protein sequence ID" value="GIJ56630.1"/>
    <property type="molecule type" value="Genomic_DNA"/>
</dbReference>
<keyword evidence="3" id="KW-1185">Reference proteome</keyword>
<feature type="signal peptide" evidence="1">
    <location>
        <begin position="1"/>
        <end position="29"/>
    </location>
</feature>
<sequence>MKRRLFRTTAAALLAIAVMLPGGARPAAAVSPVVIAGYVRIAVEAYTTIRDFLRPGASQDDLQRAVRQIIAAIESSKTEILNRIDAIATADASACARQSVVEFADIELFTPQTMQRWAQDATGCVTRIQSLIGVVGDKAQTDLLGLALNTAGPIAIAARARAGFSTDALRGIVAQGNRSLVTLLEPACTFTPLWGDQPPGSREVEVVVRCAAYPGAGALDYVIVPARRGQPLVVPLSAYAHVVEAASNQTSRAVAIAALGVMPA</sequence>
<comment type="caution">
    <text evidence="2">The sequence shown here is derived from an EMBL/GenBank/DDBJ whole genome shotgun (WGS) entry which is preliminary data.</text>
</comment>
<evidence type="ECO:0000313" key="3">
    <source>
        <dbReference type="Proteomes" id="UP000612585"/>
    </source>
</evidence>
<proteinExistence type="predicted"/>
<evidence type="ECO:0000256" key="1">
    <source>
        <dbReference type="SAM" id="SignalP"/>
    </source>
</evidence>
<feature type="chain" id="PRO_5035278520" evidence="1">
    <location>
        <begin position="30"/>
        <end position="264"/>
    </location>
</feature>
<dbReference type="AlphaFoldDB" id="A0A8J3Z7Z8"/>
<gene>
    <name evidence="2" type="ORF">Vau01_041460</name>
</gene>
<protein>
    <submittedName>
        <fullName evidence="2">Uncharacterized protein</fullName>
    </submittedName>
</protein>
<evidence type="ECO:0000313" key="2">
    <source>
        <dbReference type="EMBL" id="GIJ56630.1"/>
    </source>
</evidence>
<accession>A0A8J3Z7Z8</accession>
<dbReference type="RefSeq" id="WP_203995347.1">
    <property type="nucleotide sequence ID" value="NZ_BOPG01000025.1"/>
</dbReference>
<dbReference type="Proteomes" id="UP000612585">
    <property type="component" value="Unassembled WGS sequence"/>
</dbReference>
<name>A0A8J3Z7Z8_9ACTN</name>
<reference evidence="2" key="1">
    <citation type="submission" date="2021-01" db="EMBL/GenBank/DDBJ databases">
        <title>Whole genome shotgun sequence of Virgisporangium aurantiacum NBRC 16421.</title>
        <authorList>
            <person name="Komaki H."/>
            <person name="Tamura T."/>
        </authorList>
    </citation>
    <scope>NUCLEOTIDE SEQUENCE</scope>
    <source>
        <strain evidence="2">NBRC 16421</strain>
    </source>
</reference>
<organism evidence="2 3">
    <name type="scientific">Virgisporangium aurantiacum</name>
    <dbReference type="NCBI Taxonomy" id="175570"/>
    <lineage>
        <taxon>Bacteria</taxon>
        <taxon>Bacillati</taxon>
        <taxon>Actinomycetota</taxon>
        <taxon>Actinomycetes</taxon>
        <taxon>Micromonosporales</taxon>
        <taxon>Micromonosporaceae</taxon>
        <taxon>Virgisporangium</taxon>
    </lineage>
</organism>